<evidence type="ECO:0000256" key="1">
    <source>
        <dbReference type="ARBA" id="ARBA00022527"/>
    </source>
</evidence>
<feature type="region of interest" description="Disordered" evidence="7">
    <location>
        <begin position="261"/>
        <end position="325"/>
    </location>
</feature>
<dbReference type="PANTHER" id="PTHR11584">
    <property type="entry name" value="SERINE/THREONINE PROTEIN KINASE"/>
    <property type="match status" value="1"/>
</dbReference>
<evidence type="ECO:0000256" key="5">
    <source>
        <dbReference type="ARBA" id="ARBA00022840"/>
    </source>
</evidence>
<dbReference type="GO" id="GO:0005524">
    <property type="term" value="F:ATP binding"/>
    <property type="evidence" value="ECO:0007669"/>
    <property type="project" value="UniProtKB-UniRule"/>
</dbReference>
<feature type="region of interest" description="Disordered" evidence="7">
    <location>
        <begin position="1079"/>
        <end position="1099"/>
    </location>
</feature>
<feature type="region of interest" description="Disordered" evidence="7">
    <location>
        <begin position="102"/>
        <end position="127"/>
    </location>
</feature>
<dbReference type="InterPro" id="IPR000719">
    <property type="entry name" value="Prot_kinase_dom"/>
</dbReference>
<reference evidence="9 10" key="1">
    <citation type="submission" date="2021-02" db="EMBL/GenBank/DDBJ databases">
        <title>Porcisia hertigi Genome sequencing and assembly.</title>
        <authorList>
            <person name="Almutairi H."/>
            <person name="Gatherer D."/>
        </authorList>
    </citation>
    <scope>NUCLEOTIDE SEQUENCE [LARGE SCALE GENOMIC DNA]</scope>
    <source>
        <strain evidence="9 10">C119</strain>
    </source>
</reference>
<feature type="compositionally biased region" description="Polar residues" evidence="7">
    <location>
        <begin position="1234"/>
        <end position="1248"/>
    </location>
</feature>
<keyword evidence="4" id="KW-0418">Kinase</keyword>
<feature type="region of interest" description="Disordered" evidence="7">
    <location>
        <begin position="840"/>
        <end position="898"/>
    </location>
</feature>
<dbReference type="Pfam" id="PF00069">
    <property type="entry name" value="Pkinase"/>
    <property type="match status" value="1"/>
</dbReference>
<dbReference type="PANTHER" id="PTHR11584:SF369">
    <property type="entry name" value="MITOGEN-ACTIVATED PROTEIN KINASE KINASE KINASE 19-RELATED"/>
    <property type="match status" value="1"/>
</dbReference>
<protein>
    <recommendedName>
        <fullName evidence="8">Protein kinase domain-containing protein</fullName>
    </recommendedName>
</protein>
<dbReference type="GeneID" id="94289400"/>
<feature type="compositionally biased region" description="Low complexity" evidence="7">
    <location>
        <begin position="877"/>
        <end position="894"/>
    </location>
</feature>
<feature type="compositionally biased region" description="Low complexity" evidence="7">
    <location>
        <begin position="446"/>
        <end position="456"/>
    </location>
</feature>
<dbReference type="EMBL" id="JAFJZO010000027">
    <property type="protein sequence ID" value="KAG5501490.1"/>
    <property type="molecule type" value="Genomic_DNA"/>
</dbReference>
<dbReference type="Proteomes" id="UP000674318">
    <property type="component" value="Unassembled WGS sequence"/>
</dbReference>
<evidence type="ECO:0000256" key="6">
    <source>
        <dbReference type="PROSITE-ProRule" id="PRU10141"/>
    </source>
</evidence>
<dbReference type="SMART" id="SM00220">
    <property type="entry name" value="S_TKc"/>
    <property type="match status" value="1"/>
</dbReference>
<feature type="region of interest" description="Disordered" evidence="7">
    <location>
        <begin position="485"/>
        <end position="520"/>
    </location>
</feature>
<gene>
    <name evidence="9" type="ORF">JKF63_03319</name>
</gene>
<keyword evidence="2" id="KW-0808">Transferase</keyword>
<proteinExistence type="predicted"/>
<feature type="compositionally biased region" description="Low complexity" evidence="7">
    <location>
        <begin position="490"/>
        <end position="499"/>
    </location>
</feature>
<dbReference type="SUPFAM" id="SSF56112">
    <property type="entry name" value="Protein kinase-like (PK-like)"/>
    <property type="match status" value="1"/>
</dbReference>
<dbReference type="PROSITE" id="PS00107">
    <property type="entry name" value="PROTEIN_KINASE_ATP"/>
    <property type="match status" value="1"/>
</dbReference>
<dbReference type="RefSeq" id="XP_067756113.1">
    <property type="nucleotide sequence ID" value="XM_067899323.1"/>
</dbReference>
<evidence type="ECO:0000256" key="4">
    <source>
        <dbReference type="ARBA" id="ARBA00022777"/>
    </source>
</evidence>
<dbReference type="OrthoDB" id="275301at2759"/>
<keyword evidence="10" id="KW-1185">Reference proteome</keyword>
<evidence type="ECO:0000313" key="10">
    <source>
        <dbReference type="Proteomes" id="UP000674318"/>
    </source>
</evidence>
<feature type="region of interest" description="Disordered" evidence="7">
    <location>
        <begin position="1200"/>
        <end position="1331"/>
    </location>
</feature>
<feature type="compositionally biased region" description="Basic and acidic residues" evidence="7">
    <location>
        <begin position="261"/>
        <end position="272"/>
    </location>
</feature>
<dbReference type="CDD" id="cd06606">
    <property type="entry name" value="STKc_MAPKKK"/>
    <property type="match status" value="1"/>
</dbReference>
<feature type="compositionally biased region" description="Acidic residues" evidence="7">
    <location>
        <begin position="289"/>
        <end position="299"/>
    </location>
</feature>
<feature type="region of interest" description="Disordered" evidence="7">
    <location>
        <begin position="206"/>
        <end position="246"/>
    </location>
</feature>
<feature type="compositionally biased region" description="Acidic residues" evidence="7">
    <location>
        <begin position="914"/>
        <end position="928"/>
    </location>
</feature>
<dbReference type="GO" id="GO:0004674">
    <property type="term" value="F:protein serine/threonine kinase activity"/>
    <property type="evidence" value="ECO:0007669"/>
    <property type="project" value="UniProtKB-KW"/>
</dbReference>
<dbReference type="InterPro" id="IPR011009">
    <property type="entry name" value="Kinase-like_dom_sf"/>
</dbReference>
<feature type="domain" description="Protein kinase" evidence="8">
    <location>
        <begin position="524"/>
        <end position="779"/>
    </location>
</feature>
<name>A0A836IRI3_9TRYP</name>
<dbReference type="PROSITE" id="PS50011">
    <property type="entry name" value="PROTEIN_KINASE_DOM"/>
    <property type="match status" value="1"/>
</dbReference>
<evidence type="ECO:0000313" key="9">
    <source>
        <dbReference type="EMBL" id="KAG5501490.1"/>
    </source>
</evidence>
<comment type="caution">
    <text evidence="9">The sequence shown here is derived from an EMBL/GenBank/DDBJ whole genome shotgun (WGS) entry which is preliminary data.</text>
</comment>
<organism evidence="9 10">
    <name type="scientific">Porcisia hertigi</name>
    <dbReference type="NCBI Taxonomy" id="2761500"/>
    <lineage>
        <taxon>Eukaryota</taxon>
        <taxon>Discoba</taxon>
        <taxon>Euglenozoa</taxon>
        <taxon>Kinetoplastea</taxon>
        <taxon>Metakinetoplastina</taxon>
        <taxon>Trypanosomatida</taxon>
        <taxon>Trypanosomatidae</taxon>
        <taxon>Leishmaniinae</taxon>
        <taxon>Porcisia</taxon>
    </lineage>
</organism>
<evidence type="ECO:0000256" key="2">
    <source>
        <dbReference type="ARBA" id="ARBA00022679"/>
    </source>
</evidence>
<sequence>MPPPGSSTFSCDAFSSCPRCDKSCKSRTRCLTHFEACFKGPGSVDTHSRTASSEGSAGILRAEGSATMVDHQNRRLPCSFLTEDVTSPSLLESVASASTSNALHSHAHGYKPPQSSRVTGKGGGEAVHSDLTESGENVNGEFFRHSTSNLGGHCNRRGKSMHTTPIATSRASFRRFADDLHVPGSASSLGAGGGILVNGVSRSTIPSPRNSLSLGSPHAPRASGTCHEGGAINTSAAPGHTSAPAPPPVCSSFHTFHPDKVPCDRQPSRQDSFRLPSGRSWMQYTPSASEEEGDDDAQDEHDGPSRGSFSRESPRILGSVQGSSDAAVREAGGSLCNAGAECVMTPGGVDTSPGNGVHVRQYTRGKMFRGDNSPGGASDVSLQSMTGMHQNASSTKEGGRHVPRLFSKSIDDLPPQERNVGGAADGRPSLGSGASVGRFHSSRRNSVSPMSLSQSSPLVFSTSGQAIASPNSMQASVLPTSTTASGCSVSRLSGPNLNSSGGGGVRTPRQGDHSGSVTPRALSFQRGRAVGSGGFGTVYQVILSDGSLAAVKELKLENANFKAIDREVRAMSSIPPHPNCVRYLGSRYSAHHYYIIMEYISGGSINSLRKSVGRFRESVFQRYAYMVLLGLSHLHTNGIVHRDIKGANVLLDESGCAKIVDFGCSRDLNHTTTPTTSSGCGTPLWMAPEVCRGEPTTEKSDVWSFGCLCLEMTNETGLPWSFLPSMTLHGVVYALACAKSPPPIPADLSSEAQDFLQRCLQLHPEERATVAELLQHPFFDLDLMEDSEGDELLSSCETSARQSAVKRAVRQMNRSSALDAMTHPSERRRQRCDKVGKMSGRVNNAQEGSPMPAFAGVSLSPRVGPSNSCGHTLDLDSSPVSRSSNSHSKSPSGPQLDYYTRSVNVGFKLQAVNEEEDDGGDTGEEEESVGSTVSLGGEPPPPPPPPPPAVSEVAVAEMSCHAPSNHSGVEDDENEYTQMITEMITDAREAYTDEERRMTERWRRLSVMYPSSDEDTSLTATVSNHGSRSGSDSGSSAEAVEGSYYDSIESDVSTFSGSYEDDRISGKFLSGPCNCPLGATWPAERSRSRATTESPMEQQGALNDVPQLHPASATRATDAVAPAASALSSGYVSLPRSELPSSLVPAATSPTSVQMDSTEISTSLHASSPSRTPGLSLRPQSQQPPRVALSHPTLIGSCFREQQQQPQRRRPVSPQGGESQEVVKRDFFRDASGSRRSLSFGKSPTDSLVDSAAGGGIRSPRESRGFMAVPIATRHPGGTSMPSQHTSARSATGPPLSSTSVAPHSSPRGAVLSDCRGSCQASPQPPPLVVSEPHRHICPQESASMTTPFFANAKSASRSIESYTGGTGRFDAGSATWKTGASGHQPKELSIAQREVQEMLDWRISSDRRYTSLPSSPDPGRRCINASLAVTSATARSRDSSHRRFRLRCSKRNDDKYLDSEYKVDVEGKPLAGTGSTGLSATETVFPAPRAAKRKPSGIRIFRKLNGK</sequence>
<evidence type="ECO:0000259" key="8">
    <source>
        <dbReference type="PROSITE" id="PS50011"/>
    </source>
</evidence>
<dbReference type="InterPro" id="IPR008271">
    <property type="entry name" value="Ser/Thr_kinase_AS"/>
</dbReference>
<dbReference type="KEGG" id="phet:94289400"/>
<keyword evidence="1" id="KW-0723">Serine/threonine-protein kinase</keyword>
<feature type="compositionally biased region" description="Polar residues" evidence="7">
    <location>
        <begin position="1280"/>
        <end position="1303"/>
    </location>
</feature>
<feature type="compositionally biased region" description="Polar residues" evidence="7">
    <location>
        <begin position="1089"/>
        <end position="1099"/>
    </location>
</feature>
<feature type="region of interest" description="Disordered" evidence="7">
    <location>
        <begin position="1012"/>
        <end position="1041"/>
    </location>
</feature>
<feature type="region of interest" description="Disordered" evidence="7">
    <location>
        <begin position="914"/>
        <end position="951"/>
    </location>
</feature>
<feature type="compositionally biased region" description="Low complexity" evidence="7">
    <location>
        <begin position="1022"/>
        <end position="1041"/>
    </location>
</feature>
<evidence type="ECO:0000256" key="3">
    <source>
        <dbReference type="ARBA" id="ARBA00022741"/>
    </source>
</evidence>
<feature type="region of interest" description="Disordered" evidence="7">
    <location>
        <begin position="409"/>
        <end position="456"/>
    </location>
</feature>
<keyword evidence="3 6" id="KW-0547">Nucleotide-binding</keyword>
<evidence type="ECO:0000256" key="7">
    <source>
        <dbReference type="SAM" id="MobiDB-lite"/>
    </source>
</evidence>
<dbReference type="FunFam" id="1.10.510.10:FF:001263">
    <property type="entry name" value="Protein kinase, putative"/>
    <property type="match status" value="1"/>
</dbReference>
<feature type="compositionally biased region" description="Polar residues" evidence="7">
    <location>
        <begin position="1148"/>
        <end position="1184"/>
    </location>
</feature>
<keyword evidence="5 6" id="KW-0067">ATP-binding</keyword>
<feature type="binding site" evidence="6">
    <location>
        <position position="552"/>
    </location>
    <ligand>
        <name>ATP</name>
        <dbReference type="ChEBI" id="CHEBI:30616"/>
    </ligand>
</feature>
<feature type="compositionally biased region" description="Pro residues" evidence="7">
    <location>
        <begin position="938"/>
        <end position="949"/>
    </location>
</feature>
<feature type="compositionally biased region" description="Basic and acidic residues" evidence="7">
    <location>
        <begin position="1221"/>
        <end position="1233"/>
    </location>
</feature>
<accession>A0A836IRI3</accession>
<dbReference type="PROSITE" id="PS00108">
    <property type="entry name" value="PROTEIN_KINASE_ST"/>
    <property type="match status" value="1"/>
</dbReference>
<dbReference type="InterPro" id="IPR017441">
    <property type="entry name" value="Protein_kinase_ATP_BS"/>
</dbReference>
<feature type="region of interest" description="Disordered" evidence="7">
    <location>
        <begin position="1135"/>
        <end position="1188"/>
    </location>
</feature>
<dbReference type="Gene3D" id="1.10.510.10">
    <property type="entry name" value="Transferase(Phosphotransferase) domain 1"/>
    <property type="match status" value="1"/>
</dbReference>